<dbReference type="eggNOG" id="COG3584">
    <property type="taxonomic scope" value="Bacteria"/>
</dbReference>
<name>F7NKD4_9FIRM</name>
<dbReference type="GO" id="GO:0009254">
    <property type="term" value="P:peptidoglycan turnover"/>
    <property type="evidence" value="ECO:0007669"/>
    <property type="project" value="InterPro"/>
</dbReference>
<dbReference type="InterPro" id="IPR036908">
    <property type="entry name" value="RlpA-like_sf"/>
</dbReference>
<evidence type="ECO:0000313" key="5">
    <source>
        <dbReference type="Proteomes" id="UP000003240"/>
    </source>
</evidence>
<evidence type="ECO:0000256" key="1">
    <source>
        <dbReference type="ARBA" id="ARBA00022729"/>
    </source>
</evidence>
<dbReference type="GO" id="GO:0019867">
    <property type="term" value="C:outer membrane"/>
    <property type="evidence" value="ECO:0007669"/>
    <property type="project" value="InterPro"/>
</dbReference>
<reference evidence="4 5" key="1">
    <citation type="journal article" date="2011" name="EMBO J.">
        <title>Structural diversity of bacterial flagellar motors.</title>
        <authorList>
            <person name="Chen S."/>
            <person name="Beeby M."/>
            <person name="Murphy G.E."/>
            <person name="Leadbetter J.R."/>
            <person name="Hendrixson D.R."/>
            <person name="Briegel A."/>
            <person name="Li Z."/>
            <person name="Shi J."/>
            <person name="Tocheva E.I."/>
            <person name="Muller A."/>
            <person name="Dobro M.J."/>
            <person name="Jensen G.J."/>
        </authorList>
    </citation>
    <scope>NUCLEOTIDE SEQUENCE [LARGE SCALE GENOMIC DNA]</scope>
    <source>
        <strain evidence="4 5">DSM 6540</strain>
    </source>
</reference>
<dbReference type="Gene3D" id="2.40.40.10">
    <property type="entry name" value="RlpA-like domain"/>
    <property type="match status" value="1"/>
</dbReference>
<feature type="domain" description="3D" evidence="3">
    <location>
        <begin position="74"/>
        <end position="133"/>
    </location>
</feature>
<dbReference type="Proteomes" id="UP000003240">
    <property type="component" value="Unassembled WGS sequence"/>
</dbReference>
<dbReference type="AlphaFoldDB" id="F7NKD4"/>
<dbReference type="InterPro" id="IPR059180">
    <property type="entry name" value="3D_YorM"/>
</dbReference>
<keyword evidence="5" id="KW-1185">Reference proteome</keyword>
<dbReference type="GO" id="GO:0004553">
    <property type="term" value="F:hydrolase activity, hydrolyzing O-glycosyl compounds"/>
    <property type="evidence" value="ECO:0007669"/>
    <property type="project" value="InterPro"/>
</dbReference>
<dbReference type="PANTHER" id="PTHR39160:SF4">
    <property type="entry name" value="RESUSCITATION-PROMOTING FACTOR RPFB"/>
    <property type="match status" value="1"/>
</dbReference>
<dbReference type="STRING" id="1009370.ALO_12736"/>
<gene>
    <name evidence="4" type="ORF">ALO_12736</name>
</gene>
<dbReference type="EMBL" id="AFGF01000107">
    <property type="protein sequence ID" value="EGO63575.1"/>
    <property type="molecule type" value="Genomic_DNA"/>
</dbReference>
<dbReference type="InterPro" id="IPR051933">
    <property type="entry name" value="Resuscitation_pf_RpfB"/>
</dbReference>
<evidence type="ECO:0000313" key="4">
    <source>
        <dbReference type="EMBL" id="EGO63575.1"/>
    </source>
</evidence>
<feature type="signal peptide" evidence="2">
    <location>
        <begin position="1"/>
        <end position="20"/>
    </location>
</feature>
<evidence type="ECO:0000256" key="2">
    <source>
        <dbReference type="SAM" id="SignalP"/>
    </source>
</evidence>
<dbReference type="InterPro" id="IPR010611">
    <property type="entry name" value="3D_dom"/>
</dbReference>
<dbReference type="CDD" id="cd14667">
    <property type="entry name" value="3D_containing_proteins"/>
    <property type="match status" value="1"/>
</dbReference>
<proteinExistence type="predicted"/>
<dbReference type="RefSeq" id="WP_004096235.1">
    <property type="nucleotide sequence ID" value="NZ_AFGF01000107.1"/>
</dbReference>
<protein>
    <submittedName>
        <fullName evidence="4">3D domain protein</fullName>
    </submittedName>
</protein>
<sequence length="144" mass="15805">MKVLTMVVMMLLAMQQMAIAIGKIPALEGMKNNSVAETRGYVMTVTATAYTPFEPGMTSGTGLAYDGRPAIPYKTVAVDPDVIPLGSRVWVPGIGFMLCHDTGNLIKGNIIDVCLETEEEMIQWGRKTLEILVIPPDKPYLMNW</sequence>
<dbReference type="Pfam" id="PF06725">
    <property type="entry name" value="3D"/>
    <property type="match status" value="1"/>
</dbReference>
<comment type="caution">
    <text evidence="4">The sequence shown here is derived from an EMBL/GenBank/DDBJ whole genome shotgun (WGS) entry which is preliminary data.</text>
</comment>
<evidence type="ECO:0000259" key="3">
    <source>
        <dbReference type="Pfam" id="PF06725"/>
    </source>
</evidence>
<feature type="chain" id="PRO_5003359493" evidence="2">
    <location>
        <begin position="21"/>
        <end position="144"/>
    </location>
</feature>
<keyword evidence="1 2" id="KW-0732">Signal</keyword>
<dbReference type="SUPFAM" id="SSF50685">
    <property type="entry name" value="Barwin-like endoglucanases"/>
    <property type="match status" value="1"/>
</dbReference>
<organism evidence="4 5">
    <name type="scientific">Acetonema longum DSM 6540</name>
    <dbReference type="NCBI Taxonomy" id="1009370"/>
    <lineage>
        <taxon>Bacteria</taxon>
        <taxon>Bacillati</taxon>
        <taxon>Bacillota</taxon>
        <taxon>Negativicutes</taxon>
        <taxon>Acetonemataceae</taxon>
        <taxon>Acetonema</taxon>
    </lineage>
</organism>
<accession>F7NKD4</accession>
<dbReference type="PANTHER" id="PTHR39160">
    <property type="entry name" value="CELL WALL-BINDING PROTEIN YOCH"/>
    <property type="match status" value="1"/>
</dbReference>